<accession>A0A4R4ZRM0</accession>
<dbReference type="OrthoDB" id="7177610at2"/>
<dbReference type="NCBIfam" id="TIGR00360">
    <property type="entry name" value="ComEC_N-term"/>
    <property type="match status" value="1"/>
</dbReference>
<feature type="transmembrane region" description="Helical" evidence="7">
    <location>
        <begin position="167"/>
        <end position="188"/>
    </location>
</feature>
<dbReference type="AlphaFoldDB" id="A0A4R4ZRM0"/>
<gene>
    <name evidence="9" type="ORF">E1298_45275</name>
</gene>
<feature type="transmembrane region" description="Helical" evidence="7">
    <location>
        <begin position="421"/>
        <end position="438"/>
    </location>
</feature>
<dbReference type="InterPro" id="IPR036866">
    <property type="entry name" value="RibonucZ/Hydroxyglut_hydro"/>
</dbReference>
<evidence type="ECO:0000256" key="3">
    <source>
        <dbReference type="ARBA" id="ARBA00022692"/>
    </source>
</evidence>
<keyword evidence="2" id="KW-1003">Cell membrane</keyword>
<protein>
    <submittedName>
        <fullName evidence="9">ComEC/Rec2 family competence protein</fullName>
    </submittedName>
</protein>
<reference evidence="9 10" key="1">
    <citation type="submission" date="2019-03" db="EMBL/GenBank/DDBJ databases">
        <title>Draft genome sequences of novel Actinobacteria.</title>
        <authorList>
            <person name="Sahin N."/>
            <person name="Ay H."/>
            <person name="Saygin H."/>
        </authorList>
    </citation>
    <scope>NUCLEOTIDE SEQUENCE [LARGE SCALE GENOMIC DNA]</scope>
    <source>
        <strain evidence="9 10">H3C3</strain>
    </source>
</reference>
<proteinExistence type="predicted"/>
<evidence type="ECO:0000256" key="2">
    <source>
        <dbReference type="ARBA" id="ARBA00022475"/>
    </source>
</evidence>
<dbReference type="PANTHER" id="PTHR30619">
    <property type="entry name" value="DNA INTERNALIZATION/COMPETENCE PROTEIN COMEC/REC2"/>
    <property type="match status" value="1"/>
</dbReference>
<dbReference type="Gene3D" id="3.60.15.10">
    <property type="entry name" value="Ribonuclease Z/Hydroxyacylglutathione hydrolase-like"/>
    <property type="match status" value="1"/>
</dbReference>
<organism evidence="9 10">
    <name type="scientific">Actinomadura rubrisoli</name>
    <dbReference type="NCBI Taxonomy" id="2530368"/>
    <lineage>
        <taxon>Bacteria</taxon>
        <taxon>Bacillati</taxon>
        <taxon>Actinomycetota</taxon>
        <taxon>Actinomycetes</taxon>
        <taxon>Streptosporangiales</taxon>
        <taxon>Thermomonosporaceae</taxon>
        <taxon>Actinomadura</taxon>
    </lineage>
</organism>
<feature type="transmembrane region" description="Helical" evidence="7">
    <location>
        <begin position="565"/>
        <end position="586"/>
    </location>
</feature>
<evidence type="ECO:0000256" key="4">
    <source>
        <dbReference type="ARBA" id="ARBA00022989"/>
    </source>
</evidence>
<dbReference type="SUPFAM" id="SSF56281">
    <property type="entry name" value="Metallo-hydrolase/oxidoreductase"/>
    <property type="match status" value="1"/>
</dbReference>
<feature type="region of interest" description="Disordered" evidence="6">
    <location>
        <begin position="47"/>
        <end position="137"/>
    </location>
</feature>
<keyword evidence="4 7" id="KW-1133">Transmembrane helix</keyword>
<dbReference type="InterPro" id="IPR035681">
    <property type="entry name" value="ComA-like_MBL"/>
</dbReference>
<evidence type="ECO:0000256" key="6">
    <source>
        <dbReference type="SAM" id="MobiDB-lite"/>
    </source>
</evidence>
<feature type="transmembrane region" description="Helical" evidence="7">
    <location>
        <begin position="473"/>
        <end position="494"/>
    </location>
</feature>
<name>A0A4R4ZRM0_9ACTN</name>
<dbReference type="Pfam" id="PF12706">
    <property type="entry name" value="Lactamase_B_2"/>
    <property type="match status" value="1"/>
</dbReference>
<dbReference type="InterPro" id="IPR004477">
    <property type="entry name" value="ComEC_N"/>
</dbReference>
<feature type="transmembrane region" description="Helical" evidence="7">
    <location>
        <begin position="593"/>
        <end position="613"/>
    </location>
</feature>
<dbReference type="SMART" id="SM00849">
    <property type="entry name" value="Lactamase_B"/>
    <property type="match status" value="1"/>
</dbReference>
<evidence type="ECO:0000259" key="8">
    <source>
        <dbReference type="SMART" id="SM00849"/>
    </source>
</evidence>
<feature type="transmembrane region" description="Helical" evidence="7">
    <location>
        <begin position="348"/>
        <end position="370"/>
    </location>
</feature>
<evidence type="ECO:0000256" key="7">
    <source>
        <dbReference type="SAM" id="Phobius"/>
    </source>
</evidence>
<feature type="domain" description="Metallo-beta-lactamase" evidence="8">
    <location>
        <begin position="630"/>
        <end position="810"/>
    </location>
</feature>
<dbReference type="CDD" id="cd07731">
    <property type="entry name" value="ComA-like_MBL-fold"/>
    <property type="match status" value="1"/>
</dbReference>
<feature type="transmembrane region" description="Helical" evidence="7">
    <location>
        <begin position="377"/>
        <end position="392"/>
    </location>
</feature>
<dbReference type="PANTHER" id="PTHR30619:SF1">
    <property type="entry name" value="RECOMBINATION PROTEIN 2"/>
    <property type="match status" value="1"/>
</dbReference>
<feature type="transmembrane region" description="Helical" evidence="7">
    <location>
        <begin position="444"/>
        <end position="461"/>
    </location>
</feature>
<dbReference type="GO" id="GO:0005886">
    <property type="term" value="C:plasma membrane"/>
    <property type="evidence" value="ECO:0007669"/>
    <property type="project" value="UniProtKB-SubCell"/>
</dbReference>
<feature type="transmembrane region" description="Helical" evidence="7">
    <location>
        <begin position="500"/>
        <end position="529"/>
    </location>
</feature>
<keyword evidence="3 7" id="KW-0812">Transmembrane</keyword>
<dbReference type="InterPro" id="IPR052159">
    <property type="entry name" value="Competence_DNA_uptake"/>
</dbReference>
<keyword evidence="10" id="KW-1185">Reference proteome</keyword>
<evidence type="ECO:0000256" key="1">
    <source>
        <dbReference type="ARBA" id="ARBA00004651"/>
    </source>
</evidence>
<dbReference type="Pfam" id="PF03772">
    <property type="entry name" value="Competence"/>
    <property type="match status" value="1"/>
</dbReference>
<dbReference type="InterPro" id="IPR001279">
    <property type="entry name" value="Metallo-B-lactamas"/>
</dbReference>
<feature type="transmembrane region" description="Helical" evidence="7">
    <location>
        <begin position="536"/>
        <end position="553"/>
    </location>
</feature>
<feature type="transmembrane region" description="Helical" evidence="7">
    <location>
        <begin position="398"/>
        <end position="414"/>
    </location>
</feature>
<evidence type="ECO:0000256" key="5">
    <source>
        <dbReference type="ARBA" id="ARBA00023136"/>
    </source>
</evidence>
<comment type="caution">
    <text evidence="9">The sequence shown here is derived from an EMBL/GenBank/DDBJ whole genome shotgun (WGS) entry which is preliminary data.</text>
</comment>
<feature type="transmembrane region" description="Helical" evidence="7">
    <location>
        <begin position="30"/>
        <end position="46"/>
    </location>
</feature>
<keyword evidence="5 7" id="KW-0472">Membrane</keyword>
<evidence type="ECO:0000313" key="9">
    <source>
        <dbReference type="EMBL" id="TDD61633.1"/>
    </source>
</evidence>
<dbReference type="Proteomes" id="UP000294513">
    <property type="component" value="Unassembled WGS sequence"/>
</dbReference>
<dbReference type="EMBL" id="SMKU01000559">
    <property type="protein sequence ID" value="TDD61633.1"/>
    <property type="molecule type" value="Genomic_DNA"/>
</dbReference>
<sequence length="866" mass="90058">MTSTDLRLIAPALATWLTAAVTIGLPPPLTYALAATAAAAGLYLLSTHQRPRPSKRQALPTNTRSPRAKRTTARQPALHRPATNQREVPYRDRHPRNAQPEPTIGTETHTARAVSGGARGRPAGRHRPSATDAGRSADAEAWRLPGDAGVASAGARQARRDRPGRRLIGLALVCAAASATGVGLRATAVGTGPVRELARAGRSSPAEAVVTGDPQAIPGHGRQMIIIRARIEALPRSEVRVPVLLIAGDPQWLHLVPSQRVRLNGGFRTPRRAELLAAVVIVRGPPTVLGPPSAIQRAAERVRERLRAAVGRLPPDQRGVLPGMVVGDTSRLDPALAEDFRTAGLTHLLVVSGANLAIVIGAVLGLCRIAGLGRRRAPPLAVLAVFGFIVIARPDPSVLRAAVMGLIGLLALLTGRQRQGLPALGAAVLLLVLIDPVLARSYGFVLSVLATAGLLVLAPPWRERLARRVPGPLADALAVAAAAEVAVAPVLVMLSGEVGVISVFANLLAAPAVAPATLLGALAAVTALISLPLAQALVWPAGLAVGWITWVARTAASLPYATIPWASGGLGAVTLLVAAGIAALILRNRRLRAIAVAAMAGVLVAVIALRVLAPGWPPPGWQMVVCDVGQGDALALAAGPRQAVVVDAGPDPAPVDECLKRLNIEDVPLLVLTHPHADHIDGTPGVRHGRTVHEVLTTPRTSGREARLTPGLTTRPALPGQRWTIGDLTLSVLGPPAPGPALSPADDGTTINNASIVLVARRPGFSALLAGDVETEAQRVLEGNVPHVQVLKVPHHGSRSQDVRFIAAAHASVSLISVGKGNDYGHPSPFTLDLLKRLHTQVHRTDQEGDIAIARTATGIAVIPHH</sequence>
<evidence type="ECO:0000313" key="10">
    <source>
        <dbReference type="Proteomes" id="UP000294513"/>
    </source>
</evidence>
<comment type="subcellular location">
    <subcellularLocation>
        <location evidence="1">Cell membrane</location>
        <topology evidence="1">Multi-pass membrane protein</topology>
    </subcellularLocation>
</comment>